<feature type="transmembrane region" description="Helical" evidence="9">
    <location>
        <begin position="721"/>
        <end position="746"/>
    </location>
</feature>
<evidence type="ECO:0000256" key="8">
    <source>
        <dbReference type="ARBA" id="ARBA00023136"/>
    </source>
</evidence>
<keyword evidence="5" id="KW-0571">Peptide transport</keyword>
<feature type="transmembrane region" description="Helical" evidence="9">
    <location>
        <begin position="315"/>
        <end position="339"/>
    </location>
</feature>
<dbReference type="EMBL" id="MCGO01000019">
    <property type="protein sequence ID" value="ORY45456.1"/>
    <property type="molecule type" value="Genomic_DNA"/>
</dbReference>
<reference evidence="10 11" key="1">
    <citation type="submission" date="2016-07" db="EMBL/GenBank/DDBJ databases">
        <title>Pervasive Adenine N6-methylation of Active Genes in Fungi.</title>
        <authorList>
            <consortium name="DOE Joint Genome Institute"/>
            <person name="Mondo S.J."/>
            <person name="Dannebaum R.O."/>
            <person name="Kuo R.C."/>
            <person name="Labutti K."/>
            <person name="Haridas S."/>
            <person name="Kuo A."/>
            <person name="Salamov A."/>
            <person name="Ahrendt S.R."/>
            <person name="Lipzen A."/>
            <person name="Sullivan W."/>
            <person name="Andreopoulos W.B."/>
            <person name="Clum A."/>
            <person name="Lindquist E."/>
            <person name="Daum C."/>
            <person name="Ramamoorthy G.K."/>
            <person name="Gryganskyi A."/>
            <person name="Culley D."/>
            <person name="Magnuson J.K."/>
            <person name="James T.Y."/>
            <person name="O'Malley M.A."/>
            <person name="Stajich J.E."/>
            <person name="Spatafora J.W."/>
            <person name="Visel A."/>
            <person name="Grigoriev I.V."/>
        </authorList>
    </citation>
    <scope>NUCLEOTIDE SEQUENCE [LARGE SCALE GENOMIC DNA]</scope>
    <source>
        <strain evidence="10 11">JEL800</strain>
    </source>
</reference>
<dbReference type="GO" id="GO:0016020">
    <property type="term" value="C:membrane"/>
    <property type="evidence" value="ECO:0007669"/>
    <property type="project" value="UniProtKB-SubCell"/>
</dbReference>
<accession>A0A1Y2CEU6</accession>
<keyword evidence="8 9" id="KW-0472">Membrane</keyword>
<dbReference type="OrthoDB" id="9986677at2759"/>
<evidence type="ECO:0000256" key="7">
    <source>
        <dbReference type="ARBA" id="ARBA00022989"/>
    </source>
</evidence>
<feature type="transmembrane region" description="Helical" evidence="9">
    <location>
        <begin position="677"/>
        <end position="701"/>
    </location>
</feature>
<feature type="transmembrane region" description="Helical" evidence="9">
    <location>
        <begin position="471"/>
        <end position="491"/>
    </location>
</feature>
<evidence type="ECO:0000313" key="11">
    <source>
        <dbReference type="Proteomes" id="UP000193642"/>
    </source>
</evidence>
<protein>
    <submittedName>
        <fullName evidence="10">OPT superfamily oligopeptide transporter</fullName>
    </submittedName>
</protein>
<evidence type="ECO:0000256" key="9">
    <source>
        <dbReference type="SAM" id="Phobius"/>
    </source>
</evidence>
<evidence type="ECO:0000313" key="10">
    <source>
        <dbReference type="EMBL" id="ORY45456.1"/>
    </source>
</evidence>
<gene>
    <name evidence="10" type="ORF">BCR33DRAFT_765327</name>
</gene>
<feature type="transmembrane region" description="Helical" evidence="9">
    <location>
        <begin position="529"/>
        <end position="549"/>
    </location>
</feature>
<evidence type="ECO:0000256" key="2">
    <source>
        <dbReference type="ARBA" id="ARBA00008807"/>
    </source>
</evidence>
<comment type="similarity">
    <text evidence="2">Belongs to the oligopeptide OPT transporter family.</text>
</comment>
<comment type="subcellular location">
    <subcellularLocation>
        <location evidence="1">Membrane</location>
        <topology evidence="1">Multi-pass membrane protein</topology>
    </subcellularLocation>
</comment>
<dbReference type="InterPro" id="IPR004813">
    <property type="entry name" value="OPT"/>
</dbReference>
<dbReference type="InterPro" id="IPR004648">
    <property type="entry name" value="Oligpept_transpt"/>
</dbReference>
<comment type="caution">
    <text evidence="10">The sequence shown here is derived from an EMBL/GenBank/DDBJ whole genome shotgun (WGS) entry which is preliminary data.</text>
</comment>
<sequence>MTSADQIAEEETKKVQQYVADHPDLEGDVELEDIDDVEQRIDFIVPQTDDPSTPTFTVRSFVLGTFWCALLSFANTSLSFRTNAFAVGANVAIILSYPMGLAWARLLPQGNIVNPGPFNLKEHVLIYIMASCSGAPYGIDNVVAQVMPDLMGNTDITFFSALAFVAVTQFLGYGMSGLTRRFLVKPTAMWWPGNMSTIAIMTSFHKVETGEAVGTRYTWSRYKVFWIAFAVMFAWTWLPEYFWPVLQSVSILCVLVGTGRVGDVVAGTGGGTKTNPAGIPTLFNYVASSTTNGVGLFGLTFDWTYFGSGYVTSPFWATAIFIIGSIFFQWILVPIFFVLDVWGINKLITEDGTYGVPFLNTPHLFTGNPNSTTHALGSRVRPTFFYDKTKNYDLNITAYNDVAPVHITGFFALTYATSFLSITASISHVLIWYGKDIYRQAMNAFRQVRDEVDALDKHVKMMEAYPEIPDWVYLAFLAVTTVAAVLVSLFTPFNMPWWAIFFNIFLCAIFILPFGVIQAISGFGLGLNVLTEFVIGLMIPGQTVAVMAFKSWGTNNLIQALALSQDLKLGQYLKIAPYAMVFAQFWGTLVNAIISTAACWYMIFNSGSLLKDPNWRYNGYQVFYSAGGIWGAIGPQRFFGIGSLYQGLLWCFLVGAVVPILPWIGNKFIVKSKYWHYINFPLFFSLAGAGYNQVGFVVPFIVSWYSQVYLFKNNREFFQKYLYVIGAAFDGGSGLTSVIASILAVAGYGYTYWNILNPNTNIVNFDYYCWPDSGYNDYGCEWYLNSGQNTTTLGVPCYAPPASA</sequence>
<keyword evidence="7 9" id="KW-1133">Transmembrane helix</keyword>
<dbReference type="PANTHER" id="PTHR22601">
    <property type="entry name" value="ISP4 LIKE PROTEIN"/>
    <property type="match status" value="1"/>
</dbReference>
<feature type="transmembrane region" description="Helical" evidence="9">
    <location>
        <begin position="85"/>
        <end position="104"/>
    </location>
</feature>
<feature type="transmembrane region" description="Helical" evidence="9">
    <location>
        <begin position="156"/>
        <end position="176"/>
    </location>
</feature>
<feature type="transmembrane region" description="Helical" evidence="9">
    <location>
        <begin position="56"/>
        <end position="73"/>
    </location>
</feature>
<feature type="transmembrane region" description="Helical" evidence="9">
    <location>
        <begin position="645"/>
        <end position="665"/>
    </location>
</feature>
<keyword evidence="4 9" id="KW-0812">Transmembrane</keyword>
<dbReference type="GO" id="GO:0015031">
    <property type="term" value="P:protein transport"/>
    <property type="evidence" value="ECO:0007669"/>
    <property type="project" value="UniProtKB-KW"/>
</dbReference>
<name>A0A1Y2CEU6_9FUNG</name>
<proteinExistence type="inferred from homology"/>
<evidence type="ECO:0000256" key="5">
    <source>
        <dbReference type="ARBA" id="ARBA00022856"/>
    </source>
</evidence>
<feature type="transmembrane region" description="Helical" evidence="9">
    <location>
        <begin position="410"/>
        <end position="433"/>
    </location>
</feature>
<evidence type="ECO:0000256" key="3">
    <source>
        <dbReference type="ARBA" id="ARBA00022448"/>
    </source>
</evidence>
<evidence type="ECO:0000256" key="4">
    <source>
        <dbReference type="ARBA" id="ARBA00022692"/>
    </source>
</evidence>
<feature type="transmembrane region" description="Helical" evidence="9">
    <location>
        <begin position="219"/>
        <end position="238"/>
    </location>
</feature>
<dbReference type="GO" id="GO:0035673">
    <property type="term" value="F:oligopeptide transmembrane transporter activity"/>
    <property type="evidence" value="ECO:0007669"/>
    <property type="project" value="InterPro"/>
</dbReference>
<dbReference type="Proteomes" id="UP000193642">
    <property type="component" value="Unassembled WGS sequence"/>
</dbReference>
<organism evidence="10 11">
    <name type="scientific">Rhizoclosmatium globosum</name>
    <dbReference type="NCBI Taxonomy" id="329046"/>
    <lineage>
        <taxon>Eukaryota</taxon>
        <taxon>Fungi</taxon>
        <taxon>Fungi incertae sedis</taxon>
        <taxon>Chytridiomycota</taxon>
        <taxon>Chytridiomycota incertae sedis</taxon>
        <taxon>Chytridiomycetes</taxon>
        <taxon>Chytridiales</taxon>
        <taxon>Chytriomycetaceae</taxon>
        <taxon>Rhizoclosmatium</taxon>
    </lineage>
</organism>
<evidence type="ECO:0000256" key="6">
    <source>
        <dbReference type="ARBA" id="ARBA00022927"/>
    </source>
</evidence>
<keyword evidence="11" id="KW-1185">Reference proteome</keyword>
<feature type="transmembrane region" description="Helical" evidence="9">
    <location>
        <begin position="575"/>
        <end position="603"/>
    </location>
</feature>
<dbReference type="Pfam" id="PF03169">
    <property type="entry name" value="OPT"/>
    <property type="match status" value="1"/>
</dbReference>
<feature type="transmembrane region" description="Helical" evidence="9">
    <location>
        <begin position="497"/>
        <end position="517"/>
    </location>
</feature>
<dbReference type="AlphaFoldDB" id="A0A1Y2CEU6"/>
<dbReference type="NCBIfam" id="TIGR00728">
    <property type="entry name" value="OPT_sfam"/>
    <property type="match status" value="2"/>
</dbReference>
<keyword evidence="3" id="KW-0813">Transport</keyword>
<evidence type="ECO:0000256" key="1">
    <source>
        <dbReference type="ARBA" id="ARBA00004141"/>
    </source>
</evidence>
<keyword evidence="6" id="KW-0653">Protein transport</keyword>
<feature type="transmembrane region" description="Helical" evidence="9">
    <location>
        <begin position="615"/>
        <end position="633"/>
    </location>
</feature>